<organism evidence="1 2">
    <name type="scientific">Congzhengia minquanensis</name>
    <dbReference type="NCBI Taxonomy" id="2763657"/>
    <lineage>
        <taxon>Bacteria</taxon>
        <taxon>Bacillati</taxon>
        <taxon>Bacillota</taxon>
        <taxon>Clostridia</taxon>
        <taxon>Eubacteriales</taxon>
        <taxon>Oscillospiraceae</taxon>
        <taxon>Congzhengia</taxon>
    </lineage>
</organism>
<keyword evidence="2" id="KW-1185">Reference proteome</keyword>
<proteinExistence type="predicted"/>
<name>A0A926DMX0_9FIRM</name>
<comment type="caution">
    <text evidence="1">The sequence shown here is derived from an EMBL/GenBank/DDBJ whole genome shotgun (WGS) entry which is preliminary data.</text>
</comment>
<reference evidence="1" key="1">
    <citation type="submission" date="2020-08" db="EMBL/GenBank/DDBJ databases">
        <title>Genome public.</title>
        <authorList>
            <person name="Liu C."/>
            <person name="Sun Q."/>
        </authorList>
    </citation>
    <scope>NUCLEOTIDE SEQUENCE</scope>
    <source>
        <strain evidence="1">H8</strain>
    </source>
</reference>
<evidence type="ECO:0000313" key="1">
    <source>
        <dbReference type="EMBL" id="MBC8540776.1"/>
    </source>
</evidence>
<accession>A0A926DMX0</accession>
<dbReference type="RefSeq" id="WP_249311922.1">
    <property type="nucleotide sequence ID" value="NZ_JACRSU010000002.1"/>
</dbReference>
<gene>
    <name evidence="1" type="ORF">H8698_07275</name>
</gene>
<dbReference type="EMBL" id="JACRSU010000002">
    <property type="protein sequence ID" value="MBC8540776.1"/>
    <property type="molecule type" value="Genomic_DNA"/>
</dbReference>
<dbReference type="Proteomes" id="UP000611762">
    <property type="component" value="Unassembled WGS sequence"/>
</dbReference>
<evidence type="ECO:0000313" key="2">
    <source>
        <dbReference type="Proteomes" id="UP000611762"/>
    </source>
</evidence>
<dbReference type="AlphaFoldDB" id="A0A926DMX0"/>
<sequence length="108" mass="12944">MMKLNIGGFMMRQIRRGTFETNSSSVHSITMCSETDYDKWVNGELFYDRWDEALVEKTPERESDEDHQYLTYEQFNDYKYIDYETFEDSYKTASGEKVIAFGYYGENR</sequence>
<protein>
    <submittedName>
        <fullName evidence="1">Uncharacterized protein</fullName>
    </submittedName>
</protein>